<dbReference type="OrthoDB" id="15108at2759"/>
<organism evidence="15 16">
    <name type="scientific">Fomitopsis schrenkii</name>
    <name type="common">Brown rot fungus</name>
    <dbReference type="NCBI Taxonomy" id="2126942"/>
    <lineage>
        <taxon>Eukaryota</taxon>
        <taxon>Fungi</taxon>
        <taxon>Dikarya</taxon>
        <taxon>Basidiomycota</taxon>
        <taxon>Agaricomycotina</taxon>
        <taxon>Agaricomycetes</taxon>
        <taxon>Polyporales</taxon>
        <taxon>Fomitopsis</taxon>
    </lineage>
</organism>
<dbReference type="Pfam" id="PF07225">
    <property type="entry name" value="NDUF_B4"/>
    <property type="match status" value="1"/>
</dbReference>
<gene>
    <name evidence="15" type="ORF">FOMPIDRAFT_1125055</name>
</gene>
<name>S8FLQ2_FOMSC</name>
<evidence type="ECO:0000256" key="5">
    <source>
        <dbReference type="ARBA" id="ARBA00022660"/>
    </source>
</evidence>
<keyword evidence="16" id="KW-1185">Reference proteome</keyword>
<evidence type="ECO:0000256" key="7">
    <source>
        <dbReference type="ARBA" id="ARBA00022792"/>
    </source>
</evidence>
<evidence type="ECO:0000256" key="14">
    <source>
        <dbReference type="SAM" id="Phobius"/>
    </source>
</evidence>
<keyword evidence="11 14" id="KW-0472">Membrane</keyword>
<dbReference type="PANTHER" id="PTHR39476:SF1">
    <property type="entry name" value="NADH DEHYDROGENASE [UBIQUINONE] 1 BETA SUBCOMPLEX SUBUNIT 4"/>
    <property type="match status" value="1"/>
</dbReference>
<keyword evidence="9 14" id="KW-1133">Transmembrane helix</keyword>
<proteinExistence type="inferred from homology"/>
<evidence type="ECO:0000256" key="8">
    <source>
        <dbReference type="ARBA" id="ARBA00022982"/>
    </source>
</evidence>
<comment type="similarity">
    <text evidence="2">Belongs to the complex I NDUFB4 subunit family.</text>
</comment>
<evidence type="ECO:0000256" key="10">
    <source>
        <dbReference type="ARBA" id="ARBA00023128"/>
    </source>
</evidence>
<evidence type="ECO:0000256" key="1">
    <source>
        <dbReference type="ARBA" id="ARBA00004434"/>
    </source>
</evidence>
<evidence type="ECO:0000313" key="16">
    <source>
        <dbReference type="Proteomes" id="UP000015241"/>
    </source>
</evidence>
<dbReference type="Proteomes" id="UP000015241">
    <property type="component" value="Unassembled WGS sequence"/>
</dbReference>
<dbReference type="InterPro" id="IPR009866">
    <property type="entry name" value="NADH_UbQ_OxRdtase_NDUFB4_su"/>
</dbReference>
<evidence type="ECO:0000256" key="11">
    <source>
        <dbReference type="ARBA" id="ARBA00023136"/>
    </source>
</evidence>
<comment type="subcellular location">
    <subcellularLocation>
        <location evidence="1">Mitochondrion inner membrane</location>
        <topology evidence="1">Single-pass membrane protein</topology>
    </subcellularLocation>
</comment>
<keyword evidence="10" id="KW-0496">Mitochondrion</keyword>
<keyword evidence="4" id="KW-0813">Transport</keyword>
<dbReference type="PANTHER" id="PTHR39476">
    <property type="entry name" value="NADH:UBIQUINONE OXIDOREDUCTASE 6.6KD SUBUNIT"/>
    <property type="match status" value="1"/>
</dbReference>
<keyword evidence="6 14" id="KW-0812">Transmembrane</keyword>
<dbReference type="EMBL" id="KE504159">
    <property type="protein sequence ID" value="EPS99199.1"/>
    <property type="molecule type" value="Genomic_DNA"/>
</dbReference>
<keyword evidence="5" id="KW-0679">Respiratory chain</keyword>
<evidence type="ECO:0000256" key="4">
    <source>
        <dbReference type="ARBA" id="ARBA00022448"/>
    </source>
</evidence>
<dbReference type="AlphaFoldDB" id="S8FLQ2"/>
<evidence type="ECO:0000256" key="13">
    <source>
        <dbReference type="ARBA" id="ARBA00030987"/>
    </source>
</evidence>
<evidence type="ECO:0000256" key="9">
    <source>
        <dbReference type="ARBA" id="ARBA00022989"/>
    </source>
</evidence>
<dbReference type="GO" id="GO:0005743">
    <property type="term" value="C:mitochondrial inner membrane"/>
    <property type="evidence" value="ECO:0007669"/>
    <property type="project" value="UniProtKB-SubCell"/>
</dbReference>
<sequence>DPAVERWNQMRETAYQRFRFTPRSTIQVLFGMIIFPAAIYWTASNQDLKWNWTGKLKNESLARVPPPSEESV</sequence>
<reference evidence="15 16" key="1">
    <citation type="journal article" date="2012" name="Science">
        <title>The Paleozoic origin of enzymatic lignin decomposition reconstructed from 31 fungal genomes.</title>
        <authorList>
            <person name="Floudas D."/>
            <person name="Binder M."/>
            <person name="Riley R."/>
            <person name="Barry K."/>
            <person name="Blanchette R.A."/>
            <person name="Henrissat B."/>
            <person name="Martinez A.T."/>
            <person name="Otillar R."/>
            <person name="Spatafora J.W."/>
            <person name="Yadav J.S."/>
            <person name="Aerts A."/>
            <person name="Benoit I."/>
            <person name="Boyd A."/>
            <person name="Carlson A."/>
            <person name="Copeland A."/>
            <person name="Coutinho P.M."/>
            <person name="de Vries R.P."/>
            <person name="Ferreira P."/>
            <person name="Findley K."/>
            <person name="Foster B."/>
            <person name="Gaskell J."/>
            <person name="Glotzer D."/>
            <person name="Gorecki P."/>
            <person name="Heitman J."/>
            <person name="Hesse C."/>
            <person name="Hori C."/>
            <person name="Igarashi K."/>
            <person name="Jurgens J.A."/>
            <person name="Kallen N."/>
            <person name="Kersten P."/>
            <person name="Kohler A."/>
            <person name="Kuees U."/>
            <person name="Kumar T.K.A."/>
            <person name="Kuo A."/>
            <person name="LaButti K."/>
            <person name="Larrondo L.F."/>
            <person name="Lindquist E."/>
            <person name="Ling A."/>
            <person name="Lombard V."/>
            <person name="Lucas S."/>
            <person name="Lundell T."/>
            <person name="Martin R."/>
            <person name="McLaughlin D.J."/>
            <person name="Morgenstern I."/>
            <person name="Morin E."/>
            <person name="Murat C."/>
            <person name="Nagy L.G."/>
            <person name="Nolan M."/>
            <person name="Ohm R.A."/>
            <person name="Patyshakuliyeva A."/>
            <person name="Rokas A."/>
            <person name="Ruiz-Duenas F.J."/>
            <person name="Sabat G."/>
            <person name="Salamov A."/>
            <person name="Samejima M."/>
            <person name="Schmutz J."/>
            <person name="Slot J.C."/>
            <person name="St John F."/>
            <person name="Stenlid J."/>
            <person name="Sun H."/>
            <person name="Sun S."/>
            <person name="Syed K."/>
            <person name="Tsang A."/>
            <person name="Wiebenga A."/>
            <person name="Young D."/>
            <person name="Pisabarro A."/>
            <person name="Eastwood D.C."/>
            <person name="Martin F."/>
            <person name="Cullen D."/>
            <person name="Grigoriev I.V."/>
            <person name="Hibbett D.S."/>
        </authorList>
    </citation>
    <scope>NUCLEOTIDE SEQUENCE</scope>
    <source>
        <strain evidence="16">FP-58527</strain>
    </source>
</reference>
<evidence type="ECO:0000256" key="3">
    <source>
        <dbReference type="ARBA" id="ARBA00018681"/>
    </source>
</evidence>
<dbReference type="STRING" id="743788.S8FLQ2"/>
<evidence type="ECO:0000256" key="6">
    <source>
        <dbReference type="ARBA" id="ARBA00022692"/>
    </source>
</evidence>
<feature type="transmembrane region" description="Helical" evidence="14">
    <location>
        <begin position="26"/>
        <end position="43"/>
    </location>
</feature>
<evidence type="ECO:0000256" key="2">
    <source>
        <dbReference type="ARBA" id="ARBA00007260"/>
    </source>
</evidence>
<dbReference type="HOGENOM" id="CLU_183941_0_1_1"/>
<feature type="non-terminal residue" evidence="15">
    <location>
        <position position="1"/>
    </location>
</feature>
<keyword evidence="8" id="KW-0249">Electron transport</keyword>
<evidence type="ECO:0000313" key="15">
    <source>
        <dbReference type="EMBL" id="EPS99199.1"/>
    </source>
</evidence>
<accession>S8FLQ2</accession>
<evidence type="ECO:0000256" key="12">
    <source>
        <dbReference type="ARBA" id="ARBA00030212"/>
    </source>
</evidence>
<keyword evidence="7" id="KW-0999">Mitochondrion inner membrane</keyword>
<dbReference type="InParanoid" id="S8FLQ2"/>
<protein>
    <recommendedName>
        <fullName evidence="3">NADH dehydrogenase [ubiquinone] 1 beta subcomplex subunit 4</fullName>
    </recommendedName>
    <alternativeName>
        <fullName evidence="12">Complex I-B15</fullName>
    </alternativeName>
    <alternativeName>
        <fullName evidence="13">NADH-ubiquinone oxidoreductase B15 subunit</fullName>
    </alternativeName>
</protein>
<dbReference type="eggNOG" id="ENOG502S8RT">
    <property type="taxonomic scope" value="Eukaryota"/>
</dbReference>